<evidence type="ECO:0000313" key="2">
    <source>
        <dbReference type="Proteomes" id="UP001386437"/>
    </source>
</evidence>
<dbReference type="EMBL" id="JACFYJ010000004">
    <property type="protein sequence ID" value="MEI5996353.1"/>
    <property type="molecule type" value="Genomic_DNA"/>
</dbReference>
<reference evidence="1 2" key="1">
    <citation type="journal article" date="2022" name="Arch. Microbiol.">
        <title>Paraburkholderia bengalensis sp. nov. isolated from roots of Oryza sativa, IR64.</title>
        <authorList>
            <person name="Nag P."/>
            <person name="Mondal N."/>
            <person name="Sarkar J."/>
            <person name="Das S."/>
        </authorList>
    </citation>
    <scope>NUCLEOTIDE SEQUENCE [LARGE SCALE GENOMIC DNA]</scope>
    <source>
        <strain evidence="1 2">IR64_4_BI</strain>
    </source>
</reference>
<sequence>MKYSPGNVFWLYKRGQSKGSIDTPLDMKNAIISNLEQARTHGAARAAMAGWV</sequence>
<gene>
    <name evidence="1" type="ORF">H3V53_03765</name>
</gene>
<protein>
    <submittedName>
        <fullName evidence="1">Uncharacterized protein</fullName>
    </submittedName>
</protein>
<organism evidence="1 2">
    <name type="scientific">Paraburkholderia bengalensis</name>
    <dbReference type="NCBI Taxonomy" id="2747562"/>
    <lineage>
        <taxon>Bacteria</taxon>
        <taxon>Pseudomonadati</taxon>
        <taxon>Pseudomonadota</taxon>
        <taxon>Betaproteobacteria</taxon>
        <taxon>Burkholderiales</taxon>
        <taxon>Burkholderiaceae</taxon>
        <taxon>Paraburkholderia</taxon>
    </lineage>
</organism>
<name>A0ABU8ILM0_9BURK</name>
<comment type="caution">
    <text evidence="1">The sequence shown here is derived from an EMBL/GenBank/DDBJ whole genome shotgun (WGS) entry which is preliminary data.</text>
</comment>
<evidence type="ECO:0000313" key="1">
    <source>
        <dbReference type="EMBL" id="MEI5996353.1"/>
    </source>
</evidence>
<proteinExistence type="predicted"/>
<dbReference type="Proteomes" id="UP001386437">
    <property type="component" value="Unassembled WGS sequence"/>
</dbReference>
<accession>A0ABU8ILM0</accession>
<dbReference type="RefSeq" id="WP_336596789.1">
    <property type="nucleotide sequence ID" value="NZ_JACFYJ010000004.1"/>
</dbReference>
<keyword evidence="2" id="KW-1185">Reference proteome</keyword>